<dbReference type="CDD" id="cd09877">
    <property type="entry name" value="PIN_YacL-like"/>
    <property type="match status" value="1"/>
</dbReference>
<keyword evidence="4" id="KW-0460">Magnesium</keyword>
<feature type="region of interest" description="Disordered" evidence="5">
    <location>
        <begin position="396"/>
        <end position="416"/>
    </location>
</feature>
<evidence type="ECO:0000259" key="8">
    <source>
        <dbReference type="PROSITE" id="PS50926"/>
    </source>
</evidence>
<dbReference type="SUPFAM" id="SSF88723">
    <property type="entry name" value="PIN domain-like"/>
    <property type="match status" value="1"/>
</dbReference>
<dbReference type="PANTHER" id="PTHR11603:SF147">
    <property type="entry name" value="MEMBRANE PROTEIN"/>
    <property type="match status" value="1"/>
</dbReference>
<evidence type="ECO:0000256" key="4">
    <source>
        <dbReference type="ARBA" id="ARBA00022842"/>
    </source>
</evidence>
<dbReference type="GO" id="GO:0004518">
    <property type="term" value="F:nuclease activity"/>
    <property type="evidence" value="ECO:0007669"/>
    <property type="project" value="UniProtKB-KW"/>
</dbReference>
<keyword evidence="6" id="KW-0472">Membrane</keyword>
<dbReference type="AlphaFoldDB" id="A0A931LV99"/>
<feature type="compositionally biased region" description="Basic residues" evidence="5">
    <location>
        <begin position="407"/>
        <end position="416"/>
    </location>
</feature>
<dbReference type="InterPro" id="IPR002716">
    <property type="entry name" value="PIN_dom"/>
</dbReference>
<feature type="transmembrane region" description="Helical" evidence="6">
    <location>
        <begin position="135"/>
        <end position="156"/>
    </location>
</feature>
<gene>
    <name evidence="9" type="ORF">HYR64_06985</name>
</gene>
<dbReference type="InterPro" id="IPR029060">
    <property type="entry name" value="PIN-like_dom_sf"/>
</dbReference>
<evidence type="ECO:0000256" key="6">
    <source>
        <dbReference type="SAM" id="Phobius"/>
    </source>
</evidence>
<dbReference type="SMART" id="SM00670">
    <property type="entry name" value="PINc"/>
    <property type="match status" value="1"/>
</dbReference>
<keyword evidence="7" id="KW-0732">Signal</keyword>
<protein>
    <submittedName>
        <fullName evidence="9">TRAM domain-containing protein</fullName>
    </submittedName>
</protein>
<dbReference type="Pfam" id="PF01938">
    <property type="entry name" value="TRAM"/>
    <property type="match status" value="1"/>
</dbReference>
<feature type="chain" id="PRO_5037642334" evidence="7">
    <location>
        <begin position="22"/>
        <end position="416"/>
    </location>
</feature>
<keyword evidence="6" id="KW-1133">Transmembrane helix</keyword>
<feature type="transmembrane region" description="Helical" evidence="6">
    <location>
        <begin position="162"/>
        <end position="182"/>
    </location>
</feature>
<accession>A0A931LV99</accession>
<keyword evidence="3" id="KW-0378">Hydrolase</keyword>
<evidence type="ECO:0000313" key="10">
    <source>
        <dbReference type="Proteomes" id="UP000727962"/>
    </source>
</evidence>
<proteinExistence type="predicted"/>
<comment type="cofactor">
    <cofactor evidence="1">
        <name>Mg(2+)</name>
        <dbReference type="ChEBI" id="CHEBI:18420"/>
    </cofactor>
</comment>
<feature type="region of interest" description="Disordered" evidence="5">
    <location>
        <begin position="45"/>
        <end position="72"/>
    </location>
</feature>
<reference evidence="9" key="1">
    <citation type="submission" date="2020-07" db="EMBL/GenBank/DDBJ databases">
        <title>Huge and variable diversity of episymbiotic CPR bacteria and DPANN archaea in groundwater ecosystems.</title>
        <authorList>
            <person name="He C.Y."/>
            <person name="Keren R."/>
            <person name="Whittaker M."/>
            <person name="Farag I.F."/>
            <person name="Doudna J."/>
            <person name="Cate J.H.D."/>
            <person name="Banfield J.F."/>
        </authorList>
    </citation>
    <scope>NUCLEOTIDE SEQUENCE</scope>
    <source>
        <strain evidence="9">NC_groundwater_17_Pr7_B-0.1um_64_12</strain>
    </source>
</reference>
<dbReference type="InterPro" id="IPR052041">
    <property type="entry name" value="Nucleic_acid_metab_PIN/TRAM"/>
</dbReference>
<feature type="transmembrane region" description="Helical" evidence="6">
    <location>
        <begin position="95"/>
        <end position="114"/>
    </location>
</feature>
<dbReference type="EMBL" id="JACOSL010000040">
    <property type="protein sequence ID" value="MBI1756834.1"/>
    <property type="molecule type" value="Genomic_DNA"/>
</dbReference>
<evidence type="ECO:0000256" key="3">
    <source>
        <dbReference type="ARBA" id="ARBA00022801"/>
    </source>
</evidence>
<dbReference type="Pfam" id="PF01850">
    <property type="entry name" value="PIN"/>
    <property type="match status" value="1"/>
</dbReference>
<keyword evidence="6" id="KW-0812">Transmembrane</keyword>
<dbReference type="GO" id="GO:0016787">
    <property type="term" value="F:hydrolase activity"/>
    <property type="evidence" value="ECO:0007669"/>
    <property type="project" value="UniProtKB-KW"/>
</dbReference>
<feature type="signal peptide" evidence="7">
    <location>
        <begin position="1"/>
        <end position="21"/>
    </location>
</feature>
<evidence type="ECO:0000256" key="7">
    <source>
        <dbReference type="SAM" id="SignalP"/>
    </source>
</evidence>
<keyword evidence="2" id="KW-0540">Nuclease</keyword>
<evidence type="ECO:0000313" key="9">
    <source>
        <dbReference type="EMBL" id="MBI1756834.1"/>
    </source>
</evidence>
<comment type="caution">
    <text evidence="9">The sequence shown here is derived from an EMBL/GenBank/DDBJ whole genome shotgun (WGS) entry which is preliminary data.</text>
</comment>
<dbReference type="InterPro" id="IPR002792">
    <property type="entry name" value="TRAM_dom"/>
</dbReference>
<evidence type="ECO:0000256" key="1">
    <source>
        <dbReference type="ARBA" id="ARBA00001946"/>
    </source>
</evidence>
<sequence>MRARIAVVGLAAAAGAVSAGAAAPLALDSLFGYAKGRIAATAVESGEAGVRHPHPQKQAAGKTTPPTSTHRTEVGGVAMTQSEEHYPLAHSWGGILPFAMLGAMLGAYLGSRVYDGVARLLSHWDKMDSGDRLTSVIGVFAGLVMSFPLISMFTTLPLERAWIPWLVLILTVGCITVSLYMMQSISEFFPWKRGRGPMKRSGVKLLDTNVIIDGRIYDVARNGFVEGRMYVPQFVLEELQHIADHHDPLRRQRGRRGLDVLRHMQADFQLEVGTQDRLAPDIGDSVDSRLVRLARAIGADLVTNDHNLNRVAGLQEVKVLNLNDLALALRPNVLPQETLNLTLIREGNQPGQGIGYLDDGTMVVIENGRSHIGETLDIEVTQVIQTERGKMIFGEILDEESPENGGQRRRPNGPKK</sequence>
<feature type="domain" description="TRAM" evidence="8">
    <location>
        <begin position="332"/>
        <end position="398"/>
    </location>
</feature>
<name>A0A931LV99_FIMGI</name>
<dbReference type="PANTHER" id="PTHR11603">
    <property type="entry name" value="AAA FAMILY ATPASE"/>
    <property type="match status" value="1"/>
</dbReference>
<dbReference type="PROSITE" id="PS50926">
    <property type="entry name" value="TRAM"/>
    <property type="match status" value="1"/>
</dbReference>
<evidence type="ECO:0000256" key="5">
    <source>
        <dbReference type="SAM" id="MobiDB-lite"/>
    </source>
</evidence>
<dbReference type="Proteomes" id="UP000727962">
    <property type="component" value="Unassembled WGS sequence"/>
</dbReference>
<dbReference type="Gene3D" id="3.40.50.1010">
    <property type="entry name" value="5'-nuclease"/>
    <property type="match status" value="1"/>
</dbReference>
<organism evidence="9 10">
    <name type="scientific">Fimbriimonas ginsengisoli</name>
    <dbReference type="NCBI Taxonomy" id="1005039"/>
    <lineage>
        <taxon>Bacteria</taxon>
        <taxon>Bacillati</taxon>
        <taxon>Armatimonadota</taxon>
        <taxon>Fimbriimonadia</taxon>
        <taxon>Fimbriimonadales</taxon>
        <taxon>Fimbriimonadaceae</taxon>
        <taxon>Fimbriimonas</taxon>
    </lineage>
</organism>
<evidence type="ECO:0000256" key="2">
    <source>
        <dbReference type="ARBA" id="ARBA00022722"/>
    </source>
</evidence>